<dbReference type="OrthoDB" id="10484572at2759"/>
<dbReference type="PANTHER" id="PTHR23320">
    <property type="entry name" value="MEMBRANE-SPANNING 4-DOMAINS SUBFAMILY A MS4A -RELATED"/>
    <property type="match status" value="1"/>
</dbReference>
<name>A0A0L8HH31_OCTBM</name>
<keyword evidence="1" id="KW-0472">Membrane</keyword>
<dbReference type="InterPro" id="IPR030417">
    <property type="entry name" value="MS4A"/>
</dbReference>
<dbReference type="PANTHER" id="PTHR23320:SF130">
    <property type="entry name" value="TRANSMEMBRANE PROTEIN 212"/>
    <property type="match status" value="1"/>
</dbReference>
<feature type="transmembrane region" description="Helical" evidence="1">
    <location>
        <begin position="55"/>
        <end position="76"/>
    </location>
</feature>
<dbReference type="EMBL" id="KQ418169">
    <property type="protein sequence ID" value="KOF88536.1"/>
    <property type="molecule type" value="Genomic_DNA"/>
</dbReference>
<feature type="transmembrane region" description="Helical" evidence="1">
    <location>
        <begin position="126"/>
        <end position="148"/>
    </location>
</feature>
<proteinExistence type="predicted"/>
<evidence type="ECO:0000256" key="1">
    <source>
        <dbReference type="SAM" id="Phobius"/>
    </source>
</evidence>
<protein>
    <recommendedName>
        <fullName evidence="3">MARVEL domain-containing protein</fullName>
    </recommendedName>
</protein>
<organism evidence="2">
    <name type="scientific">Octopus bimaculoides</name>
    <name type="common">California two-spotted octopus</name>
    <dbReference type="NCBI Taxonomy" id="37653"/>
    <lineage>
        <taxon>Eukaryota</taxon>
        <taxon>Metazoa</taxon>
        <taxon>Spiralia</taxon>
        <taxon>Lophotrochozoa</taxon>
        <taxon>Mollusca</taxon>
        <taxon>Cephalopoda</taxon>
        <taxon>Coleoidea</taxon>
        <taxon>Octopodiformes</taxon>
        <taxon>Octopoda</taxon>
        <taxon>Incirrata</taxon>
        <taxon>Octopodidae</taxon>
        <taxon>Octopus</taxon>
    </lineage>
</organism>
<gene>
    <name evidence="2" type="ORF">OCBIM_22014712mg</name>
</gene>
<evidence type="ECO:0008006" key="3">
    <source>
        <dbReference type="Google" id="ProtNLM"/>
    </source>
</evidence>
<sequence>MTTRFKYIAMTVTGALHLALGILCIIISIVGFIIRADKYSYYNYRYVEYFPNRRTAAGSFIISLWIIAVGITGIITGQKSNSYSKDQRMRIVYLVLSILSAAVLSLGGITAFAFQAIWFSNSDICVLFFFGLFLMVLELALAIVSSSFCCCCSGIEEIAVTTQGPGVCQSANTNVPQVVCSPDAVTPHMPPQYSAYPPYAVGAQMAPLYNASVPNVAEGAMYQKQ</sequence>
<reference evidence="2" key="1">
    <citation type="submission" date="2015-07" db="EMBL/GenBank/DDBJ databases">
        <title>MeaNS - Measles Nucleotide Surveillance Program.</title>
        <authorList>
            <person name="Tran T."/>
            <person name="Druce J."/>
        </authorList>
    </citation>
    <scope>NUCLEOTIDE SEQUENCE</scope>
    <source>
        <strain evidence="2">UCB-OBI-ISO-001</strain>
        <tissue evidence="2">Gonad</tissue>
    </source>
</reference>
<feature type="transmembrane region" description="Helical" evidence="1">
    <location>
        <begin position="91"/>
        <end position="114"/>
    </location>
</feature>
<accession>A0A0L8HH31</accession>
<keyword evidence="1" id="KW-1133">Transmembrane helix</keyword>
<dbReference type="KEGG" id="obi:106870694"/>
<evidence type="ECO:0000313" key="2">
    <source>
        <dbReference type="EMBL" id="KOF88536.1"/>
    </source>
</evidence>
<feature type="transmembrane region" description="Helical" evidence="1">
    <location>
        <begin position="12"/>
        <end position="34"/>
    </location>
</feature>
<dbReference type="AlphaFoldDB" id="A0A0L8HH31"/>
<keyword evidence="1" id="KW-0812">Transmembrane</keyword>